<dbReference type="AlphaFoldDB" id="A0A1M2V468"/>
<reference evidence="1 2" key="1">
    <citation type="submission" date="2016-10" db="EMBL/GenBank/DDBJ databases">
        <title>Genome sequence of the basidiomycete white-rot fungus Trametes pubescens.</title>
        <authorList>
            <person name="Makela M.R."/>
            <person name="Granchi Z."/>
            <person name="Peng M."/>
            <person name="De Vries R.P."/>
            <person name="Grigoriev I."/>
            <person name="Riley R."/>
            <person name="Hilden K."/>
        </authorList>
    </citation>
    <scope>NUCLEOTIDE SEQUENCE [LARGE SCALE GENOMIC DNA]</scope>
    <source>
        <strain evidence="1 2">FBCC735</strain>
    </source>
</reference>
<evidence type="ECO:0000313" key="2">
    <source>
        <dbReference type="Proteomes" id="UP000184267"/>
    </source>
</evidence>
<keyword evidence="2" id="KW-1185">Reference proteome</keyword>
<gene>
    <name evidence="1" type="ORF">TRAPUB_7102</name>
</gene>
<comment type="caution">
    <text evidence="1">The sequence shown here is derived from an EMBL/GenBank/DDBJ whole genome shotgun (WGS) entry which is preliminary data.</text>
</comment>
<dbReference type="Proteomes" id="UP000184267">
    <property type="component" value="Unassembled WGS sequence"/>
</dbReference>
<sequence length="87" mass="9697">MFVVMPAHLRQGIADQQNVYKRCVKQTWHLLEVTKAGYCVVIFVPMDEPRAGTNLAQVGDQISIFRVSKLGEKVLQKPANVTGGHHP</sequence>
<organism evidence="1 2">
    <name type="scientific">Trametes pubescens</name>
    <name type="common">White-rot fungus</name>
    <dbReference type="NCBI Taxonomy" id="154538"/>
    <lineage>
        <taxon>Eukaryota</taxon>
        <taxon>Fungi</taxon>
        <taxon>Dikarya</taxon>
        <taxon>Basidiomycota</taxon>
        <taxon>Agaricomycotina</taxon>
        <taxon>Agaricomycetes</taxon>
        <taxon>Polyporales</taxon>
        <taxon>Polyporaceae</taxon>
        <taxon>Trametes</taxon>
    </lineage>
</organism>
<evidence type="ECO:0000313" key="1">
    <source>
        <dbReference type="EMBL" id="OJT02378.1"/>
    </source>
</evidence>
<protein>
    <submittedName>
        <fullName evidence="1">Uncharacterized protein</fullName>
    </submittedName>
</protein>
<proteinExistence type="predicted"/>
<dbReference type="EMBL" id="MNAD01001673">
    <property type="protein sequence ID" value="OJT02378.1"/>
    <property type="molecule type" value="Genomic_DNA"/>
</dbReference>
<accession>A0A1M2V468</accession>
<name>A0A1M2V468_TRAPU</name>